<dbReference type="RefSeq" id="WP_350241680.1">
    <property type="nucleotide sequence ID" value="NZ_CP158297.1"/>
</dbReference>
<dbReference type="KEGG" id="dsc:ABOD76_02140"/>
<protein>
    <submittedName>
        <fullName evidence="1">Uncharacterized protein</fullName>
    </submittedName>
</protein>
<evidence type="ECO:0000313" key="1">
    <source>
        <dbReference type="EMBL" id="XBV83869.1"/>
    </source>
</evidence>
<sequence>MTDLRRSCNPLGELPEVERRADMCGVSAVPTEMRGHPDPAARLERVNGSRFPLVLERV</sequence>
<proteinExistence type="predicted"/>
<reference evidence="1" key="1">
    <citation type="submission" date="2024-06" db="EMBL/GenBank/DDBJ databases">
        <title>Draft Genome Sequence of Deinococcus sonorensis Type Strain KR-87, a Biofilm Producing Representative of the Genus Deinococcus.</title>
        <authorList>
            <person name="Boren L.S."/>
            <person name="Grosso R.A."/>
            <person name="Hugenberg-Cox A.N."/>
            <person name="Hill J.T.E."/>
            <person name="Albert C.M."/>
            <person name="Tuohy J.M."/>
        </authorList>
    </citation>
    <scope>NUCLEOTIDE SEQUENCE</scope>
    <source>
        <strain evidence="1">KR-87</strain>
        <plasmid evidence="1">pDson01</plasmid>
    </source>
</reference>
<gene>
    <name evidence="1" type="ORF">ABOD76_02140</name>
</gene>
<accession>A0AAU7U5Z1</accession>
<dbReference type="EMBL" id="CP158297">
    <property type="protein sequence ID" value="XBV83869.1"/>
    <property type="molecule type" value="Genomic_DNA"/>
</dbReference>
<dbReference type="AlphaFoldDB" id="A0AAU7U5Z1"/>
<name>A0AAU7U5Z1_9DEIO</name>
<organism evidence="1">
    <name type="scientific">Deinococcus sonorensis KR-87</name>
    <dbReference type="NCBI Taxonomy" id="694439"/>
    <lineage>
        <taxon>Bacteria</taxon>
        <taxon>Thermotogati</taxon>
        <taxon>Deinococcota</taxon>
        <taxon>Deinococci</taxon>
        <taxon>Deinococcales</taxon>
        <taxon>Deinococcaceae</taxon>
        <taxon>Deinococcus</taxon>
    </lineage>
</organism>
<geneLocation type="plasmid" evidence="1">
    <name>pDson01</name>
</geneLocation>
<keyword evidence="1" id="KW-0614">Plasmid</keyword>